<dbReference type="EMBL" id="FNED01000014">
    <property type="protein sequence ID" value="SDJ24933.1"/>
    <property type="molecule type" value="Genomic_DNA"/>
</dbReference>
<evidence type="ECO:0000313" key="4">
    <source>
        <dbReference type="EMBL" id="KON90825.1"/>
    </source>
</evidence>
<dbReference type="GO" id="GO:0047617">
    <property type="term" value="F:fatty acyl-CoA hydrolase activity"/>
    <property type="evidence" value="ECO:0007669"/>
    <property type="project" value="InterPro"/>
</dbReference>
<dbReference type="Pfam" id="PF03061">
    <property type="entry name" value="4HBT"/>
    <property type="match status" value="1"/>
</dbReference>
<reference evidence="5 7" key="2">
    <citation type="submission" date="2016-10" db="EMBL/GenBank/DDBJ databases">
        <authorList>
            <person name="de Groot N.N."/>
        </authorList>
    </citation>
    <scope>NUCLEOTIDE SEQUENCE [LARGE SCALE GENOMIC DNA]</scope>
    <source>
        <strain evidence="5 7">DSM 2895</strain>
    </source>
</reference>
<dbReference type="Proteomes" id="UP000182836">
    <property type="component" value="Unassembled WGS sequence"/>
</dbReference>
<feature type="domain" description="Thioesterase" evidence="3">
    <location>
        <begin position="60"/>
        <end position="134"/>
    </location>
</feature>
<dbReference type="PANTHER" id="PTHR21660">
    <property type="entry name" value="THIOESTERASE SUPERFAMILY MEMBER-RELATED"/>
    <property type="match status" value="1"/>
</dbReference>
<dbReference type="OrthoDB" id="2735402at2"/>
<evidence type="ECO:0000259" key="3">
    <source>
        <dbReference type="Pfam" id="PF03061"/>
    </source>
</evidence>
<dbReference type="Proteomes" id="UP000037269">
    <property type="component" value="Unassembled WGS sequence"/>
</dbReference>
<dbReference type="InterPro" id="IPR039298">
    <property type="entry name" value="ACOT13"/>
</dbReference>
<protein>
    <submittedName>
        <fullName evidence="4">Thioesterase</fullName>
    </submittedName>
</protein>
<gene>
    <name evidence="4" type="ORF">AF333_27735</name>
    <name evidence="5" type="ORF">SAMN04487909_11476</name>
</gene>
<keyword evidence="2" id="KW-0378">Hydrolase</keyword>
<reference evidence="4 6" key="1">
    <citation type="submission" date="2015-07" db="EMBL/GenBank/DDBJ databases">
        <title>Fjat-14205 dsm 2895.</title>
        <authorList>
            <person name="Liu B."/>
            <person name="Wang J."/>
            <person name="Zhu Y."/>
            <person name="Liu G."/>
            <person name="Chen Q."/>
            <person name="Chen Z."/>
            <person name="Lan J."/>
            <person name="Che J."/>
            <person name="Ge C."/>
            <person name="Shi H."/>
            <person name="Pan Z."/>
            <person name="Liu X."/>
        </authorList>
    </citation>
    <scope>NUCLEOTIDE SEQUENCE [LARGE SCALE GENOMIC DNA]</scope>
    <source>
        <strain evidence="4 6">DSM 2895</strain>
    </source>
</reference>
<evidence type="ECO:0000256" key="2">
    <source>
        <dbReference type="ARBA" id="ARBA00022801"/>
    </source>
</evidence>
<dbReference type="SUPFAM" id="SSF54637">
    <property type="entry name" value="Thioesterase/thiol ester dehydrase-isomerase"/>
    <property type="match status" value="1"/>
</dbReference>
<dbReference type="EMBL" id="LGUG01000009">
    <property type="protein sequence ID" value="KON90825.1"/>
    <property type="molecule type" value="Genomic_DNA"/>
</dbReference>
<dbReference type="STRING" id="47500.AF333_27735"/>
<evidence type="ECO:0000313" key="6">
    <source>
        <dbReference type="Proteomes" id="UP000037269"/>
    </source>
</evidence>
<keyword evidence="6" id="KW-1185">Reference proteome</keyword>
<name>A0A0M0GLL9_ANEMI</name>
<dbReference type="PANTHER" id="PTHR21660:SF1">
    <property type="entry name" value="ACYL-COENZYME A THIOESTERASE 13"/>
    <property type="match status" value="1"/>
</dbReference>
<dbReference type="AlphaFoldDB" id="A0A0M0GLL9"/>
<evidence type="ECO:0000313" key="7">
    <source>
        <dbReference type="Proteomes" id="UP000182836"/>
    </source>
</evidence>
<dbReference type="InterPro" id="IPR003736">
    <property type="entry name" value="PAAI_dom"/>
</dbReference>
<comment type="similarity">
    <text evidence="1">Belongs to the thioesterase PaaI family.</text>
</comment>
<evidence type="ECO:0000313" key="5">
    <source>
        <dbReference type="EMBL" id="SDJ24933.1"/>
    </source>
</evidence>
<dbReference type="Gene3D" id="3.10.129.10">
    <property type="entry name" value="Hotdog Thioesterase"/>
    <property type="match status" value="1"/>
</dbReference>
<dbReference type="CDD" id="cd03443">
    <property type="entry name" value="PaaI_thioesterase"/>
    <property type="match status" value="1"/>
</dbReference>
<evidence type="ECO:0000256" key="1">
    <source>
        <dbReference type="ARBA" id="ARBA00008324"/>
    </source>
</evidence>
<dbReference type="InterPro" id="IPR029069">
    <property type="entry name" value="HotDog_dom_sf"/>
</dbReference>
<sequence length="145" mass="15714">MNYCYKGVEFVNKQHRLMDVVTKESVPPPCDEALGITVTYAKNGIARGLWKVSEKMMNGNGVVMGGFISSAADSMMAYAIASCVQEGQHFASINLHTTFHRPAFIGEIEVEARVERIGKSIGYLVATLVQEGKEIAAATSSVAIR</sequence>
<proteinExistence type="inferred from homology"/>
<accession>A0A0M0GLL9</accession>
<dbReference type="NCBIfam" id="TIGR00369">
    <property type="entry name" value="unchar_dom_1"/>
    <property type="match status" value="1"/>
</dbReference>
<organism evidence="4 6">
    <name type="scientific">Aneurinibacillus migulanus</name>
    <name type="common">Bacillus migulanus</name>
    <dbReference type="NCBI Taxonomy" id="47500"/>
    <lineage>
        <taxon>Bacteria</taxon>
        <taxon>Bacillati</taxon>
        <taxon>Bacillota</taxon>
        <taxon>Bacilli</taxon>
        <taxon>Bacillales</taxon>
        <taxon>Paenibacillaceae</taxon>
        <taxon>Aneurinibacillus group</taxon>
        <taxon>Aneurinibacillus</taxon>
    </lineage>
</organism>
<dbReference type="PATRIC" id="fig|47500.12.peg.431"/>
<dbReference type="InterPro" id="IPR006683">
    <property type="entry name" value="Thioestr_dom"/>
</dbReference>